<dbReference type="PROSITE" id="PS51257">
    <property type="entry name" value="PROKAR_LIPOPROTEIN"/>
    <property type="match status" value="1"/>
</dbReference>
<dbReference type="EMBL" id="JAULBC010000005">
    <property type="protein sequence ID" value="MEX6688941.1"/>
    <property type="molecule type" value="Genomic_DNA"/>
</dbReference>
<evidence type="ECO:0000313" key="2">
    <source>
        <dbReference type="EMBL" id="MEX6688941.1"/>
    </source>
</evidence>
<evidence type="ECO:0008006" key="4">
    <source>
        <dbReference type="Google" id="ProtNLM"/>
    </source>
</evidence>
<keyword evidence="1" id="KW-0732">Signal</keyword>
<gene>
    <name evidence="2" type="ORF">QTN47_15640</name>
</gene>
<dbReference type="Proteomes" id="UP001560573">
    <property type="component" value="Unassembled WGS sequence"/>
</dbReference>
<evidence type="ECO:0000313" key="3">
    <source>
        <dbReference type="Proteomes" id="UP001560573"/>
    </source>
</evidence>
<protein>
    <recommendedName>
        <fullName evidence="4">DUF1735 domain-containing protein</fullName>
    </recommendedName>
</protein>
<name>A0ABV3ZGC2_9BACT</name>
<proteinExistence type="predicted"/>
<keyword evidence="3" id="KW-1185">Reference proteome</keyword>
<evidence type="ECO:0000256" key="1">
    <source>
        <dbReference type="SAM" id="SignalP"/>
    </source>
</evidence>
<sequence>MKLFTGALLLLILFATGSCTKTVTNVVDAGQSIFFTIHPNEWQPTTNTDFGKGFSISLSIPEITNDVMQQGAVLTYISLDGENTFEPIPEVINGVTYITSHSAGVLDVGVFDAYSAGVDHAFSNDVVLKVVLLNTTRIQ</sequence>
<dbReference type="RefSeq" id="WP_369330350.1">
    <property type="nucleotide sequence ID" value="NZ_JAULBC010000005.1"/>
</dbReference>
<accession>A0ABV3ZGC2</accession>
<feature type="signal peptide" evidence="1">
    <location>
        <begin position="1"/>
        <end position="20"/>
    </location>
</feature>
<feature type="chain" id="PRO_5047223070" description="DUF1735 domain-containing protein" evidence="1">
    <location>
        <begin position="21"/>
        <end position="139"/>
    </location>
</feature>
<organism evidence="2 3">
    <name type="scientific">Danxiaibacter flavus</name>
    <dbReference type="NCBI Taxonomy" id="3049108"/>
    <lineage>
        <taxon>Bacteria</taxon>
        <taxon>Pseudomonadati</taxon>
        <taxon>Bacteroidota</taxon>
        <taxon>Chitinophagia</taxon>
        <taxon>Chitinophagales</taxon>
        <taxon>Chitinophagaceae</taxon>
        <taxon>Danxiaibacter</taxon>
    </lineage>
</organism>
<reference evidence="2 3" key="1">
    <citation type="submission" date="2023-07" db="EMBL/GenBank/DDBJ databases">
        <authorList>
            <person name="Lian W.-H."/>
        </authorList>
    </citation>
    <scope>NUCLEOTIDE SEQUENCE [LARGE SCALE GENOMIC DNA]</scope>
    <source>
        <strain evidence="2 3">SYSU DXS3180</strain>
    </source>
</reference>
<comment type="caution">
    <text evidence="2">The sequence shown here is derived from an EMBL/GenBank/DDBJ whole genome shotgun (WGS) entry which is preliminary data.</text>
</comment>